<evidence type="ECO:0000256" key="1">
    <source>
        <dbReference type="SAM" id="MobiDB-lite"/>
    </source>
</evidence>
<feature type="compositionally biased region" description="Polar residues" evidence="1">
    <location>
        <begin position="1"/>
        <end position="12"/>
    </location>
</feature>
<keyword evidence="3" id="KW-1185">Reference proteome</keyword>
<gene>
    <name evidence="2" type="ORF">V8G54_020283</name>
</gene>
<accession>A0AAQ3NDG4</accession>
<dbReference type="AlphaFoldDB" id="A0AAQ3NDG4"/>
<protein>
    <submittedName>
        <fullName evidence="2">Uncharacterized protein</fullName>
    </submittedName>
</protein>
<proteinExistence type="predicted"/>
<dbReference type="Proteomes" id="UP001374535">
    <property type="component" value="Chromosome 6"/>
</dbReference>
<feature type="region of interest" description="Disordered" evidence="1">
    <location>
        <begin position="1"/>
        <end position="64"/>
    </location>
</feature>
<dbReference type="EMBL" id="CP144695">
    <property type="protein sequence ID" value="WVZ06937.1"/>
    <property type="molecule type" value="Genomic_DNA"/>
</dbReference>
<feature type="non-terminal residue" evidence="2">
    <location>
        <position position="1"/>
    </location>
</feature>
<evidence type="ECO:0000313" key="3">
    <source>
        <dbReference type="Proteomes" id="UP001374535"/>
    </source>
</evidence>
<name>A0AAQ3NDG4_VIGMU</name>
<organism evidence="2 3">
    <name type="scientific">Vigna mungo</name>
    <name type="common">Black gram</name>
    <name type="synonym">Phaseolus mungo</name>
    <dbReference type="NCBI Taxonomy" id="3915"/>
    <lineage>
        <taxon>Eukaryota</taxon>
        <taxon>Viridiplantae</taxon>
        <taxon>Streptophyta</taxon>
        <taxon>Embryophyta</taxon>
        <taxon>Tracheophyta</taxon>
        <taxon>Spermatophyta</taxon>
        <taxon>Magnoliopsida</taxon>
        <taxon>eudicotyledons</taxon>
        <taxon>Gunneridae</taxon>
        <taxon>Pentapetalae</taxon>
        <taxon>rosids</taxon>
        <taxon>fabids</taxon>
        <taxon>Fabales</taxon>
        <taxon>Fabaceae</taxon>
        <taxon>Papilionoideae</taxon>
        <taxon>50 kb inversion clade</taxon>
        <taxon>NPAAA clade</taxon>
        <taxon>indigoferoid/millettioid clade</taxon>
        <taxon>Phaseoleae</taxon>
        <taxon>Vigna</taxon>
    </lineage>
</organism>
<feature type="compositionally biased region" description="Low complexity" evidence="1">
    <location>
        <begin position="36"/>
        <end position="49"/>
    </location>
</feature>
<sequence>LSYSPVTTFPNASPSSASSSSLAAPASLPSAPPKPSLSSTTPPTSLLTTPPHPPPTASSPLSRCPRHPILPRLLSLRQRPPALALSPASNSFGNSGVSSSGSRLNDVILLPLFSFVLHCYYAKVFQSLLKGKGKKCTFGCQICFSFQREVFSKPWTMVAECDDRVRSSTAVRVSL</sequence>
<reference evidence="2 3" key="1">
    <citation type="journal article" date="2023" name="Life. Sci Alliance">
        <title>Evolutionary insights into 3D genome organization and epigenetic landscape of Vigna mungo.</title>
        <authorList>
            <person name="Junaid A."/>
            <person name="Singh B."/>
            <person name="Bhatia S."/>
        </authorList>
    </citation>
    <scope>NUCLEOTIDE SEQUENCE [LARGE SCALE GENOMIC DNA]</scope>
    <source>
        <strain evidence="2">Urdbean</strain>
    </source>
</reference>
<feature type="compositionally biased region" description="Low complexity" evidence="1">
    <location>
        <begin position="13"/>
        <end position="29"/>
    </location>
</feature>
<evidence type="ECO:0000313" key="2">
    <source>
        <dbReference type="EMBL" id="WVZ06937.1"/>
    </source>
</evidence>